<keyword evidence="3" id="KW-1185">Reference proteome</keyword>
<evidence type="ECO:0000313" key="3">
    <source>
        <dbReference type="Proteomes" id="UP000292564"/>
    </source>
</evidence>
<dbReference type="AlphaFoldDB" id="A0A4Q7ZKG2"/>
<organism evidence="2 3">
    <name type="scientific">Krasilnikovia cinnamomea</name>
    <dbReference type="NCBI Taxonomy" id="349313"/>
    <lineage>
        <taxon>Bacteria</taxon>
        <taxon>Bacillati</taxon>
        <taxon>Actinomycetota</taxon>
        <taxon>Actinomycetes</taxon>
        <taxon>Micromonosporales</taxon>
        <taxon>Micromonosporaceae</taxon>
        <taxon>Krasilnikovia</taxon>
    </lineage>
</organism>
<sequence>MFVEERSRPVLFEVCRLLGLRASDAVLLRHHSNAVYGIDDVVVKIAPGEVAMGQVRSVVALVRWLTRLGFPTVPLSPALAQPIRVAGHAVTVWERLDPAHDRPVTTAELGSLLHRLHSLPLPEIDLPDLRPLESIHRSLTLSEILDEDARAFLFGRLESLGKSWSEMTFPRGNSLIQTDPQTRNALRRLDGTPVLADWDGAGVGPREWDIATIAVHCRRFGLPGAASFADFTDTYGWWDVESWESFESLCRLRELQMIATNARKCRPGTSAAAEVLRRVEGLQADAYDMTGWRIL</sequence>
<dbReference type="InterPro" id="IPR002575">
    <property type="entry name" value="Aminoglycoside_PTrfase"/>
</dbReference>
<keyword evidence="2" id="KW-0808">Transferase</keyword>
<protein>
    <submittedName>
        <fullName evidence="2">Phosphotransferase family enzyme</fullName>
    </submittedName>
</protein>
<comment type="caution">
    <text evidence="2">The sequence shown here is derived from an EMBL/GenBank/DDBJ whole genome shotgun (WGS) entry which is preliminary data.</text>
</comment>
<dbReference type="SUPFAM" id="SSF56112">
    <property type="entry name" value="Protein kinase-like (PK-like)"/>
    <property type="match status" value="1"/>
</dbReference>
<dbReference type="RefSeq" id="WP_130510187.1">
    <property type="nucleotide sequence ID" value="NZ_SHKY01000001.1"/>
</dbReference>
<name>A0A4Q7ZKG2_9ACTN</name>
<dbReference type="InterPro" id="IPR011009">
    <property type="entry name" value="Kinase-like_dom_sf"/>
</dbReference>
<dbReference type="EMBL" id="SHKY01000001">
    <property type="protein sequence ID" value="RZU51422.1"/>
    <property type="molecule type" value="Genomic_DNA"/>
</dbReference>
<evidence type="ECO:0000313" key="2">
    <source>
        <dbReference type="EMBL" id="RZU51422.1"/>
    </source>
</evidence>
<evidence type="ECO:0000259" key="1">
    <source>
        <dbReference type="Pfam" id="PF01636"/>
    </source>
</evidence>
<proteinExistence type="predicted"/>
<gene>
    <name evidence="2" type="ORF">EV385_3249</name>
</gene>
<feature type="domain" description="Aminoglycoside phosphotransferase" evidence="1">
    <location>
        <begin position="32"/>
        <end position="228"/>
    </location>
</feature>
<reference evidence="2 3" key="1">
    <citation type="submission" date="2019-02" db="EMBL/GenBank/DDBJ databases">
        <title>Sequencing the genomes of 1000 actinobacteria strains.</title>
        <authorList>
            <person name="Klenk H.-P."/>
        </authorList>
    </citation>
    <scope>NUCLEOTIDE SEQUENCE [LARGE SCALE GENOMIC DNA]</scope>
    <source>
        <strain evidence="2 3">DSM 45162</strain>
    </source>
</reference>
<dbReference type="GO" id="GO:0016740">
    <property type="term" value="F:transferase activity"/>
    <property type="evidence" value="ECO:0007669"/>
    <property type="project" value="UniProtKB-KW"/>
</dbReference>
<dbReference type="Pfam" id="PF01636">
    <property type="entry name" value="APH"/>
    <property type="match status" value="1"/>
</dbReference>
<accession>A0A4Q7ZKG2</accession>
<dbReference type="Gene3D" id="3.90.1200.10">
    <property type="match status" value="1"/>
</dbReference>
<dbReference type="Proteomes" id="UP000292564">
    <property type="component" value="Unassembled WGS sequence"/>
</dbReference>
<dbReference type="OrthoDB" id="3723194at2"/>